<keyword evidence="1" id="KW-0732">Signal</keyword>
<accession>A0A8T2PZC4</accession>
<dbReference type="Proteomes" id="UP000825935">
    <property type="component" value="Chromosome 39"/>
</dbReference>
<dbReference type="EMBL" id="CM035444">
    <property type="protein sequence ID" value="KAH7276736.1"/>
    <property type="molecule type" value="Genomic_DNA"/>
</dbReference>
<reference evidence="2" key="1">
    <citation type="submission" date="2021-08" db="EMBL/GenBank/DDBJ databases">
        <title>WGS assembly of Ceratopteris richardii.</title>
        <authorList>
            <person name="Marchant D.B."/>
            <person name="Chen G."/>
            <person name="Jenkins J."/>
            <person name="Shu S."/>
            <person name="Leebens-Mack J."/>
            <person name="Grimwood J."/>
            <person name="Schmutz J."/>
            <person name="Soltis P."/>
            <person name="Soltis D."/>
            <person name="Chen Z.-H."/>
        </authorList>
    </citation>
    <scope>NUCLEOTIDE SEQUENCE</scope>
    <source>
        <strain evidence="2">Whitten #5841</strain>
        <tissue evidence="2">Leaf</tissue>
    </source>
</reference>
<sequence length="77" mass="8479">MGFSFLLVCIIKKGIVSCFCQILCIKLPKCAEYQSTHMDPSSLKSLAPLNQLSPLTASISPFSCQTFLSLSETKFRS</sequence>
<evidence type="ECO:0000256" key="1">
    <source>
        <dbReference type="SAM" id="SignalP"/>
    </source>
</evidence>
<feature type="chain" id="PRO_5035894719" evidence="1">
    <location>
        <begin position="19"/>
        <end position="77"/>
    </location>
</feature>
<evidence type="ECO:0000313" key="3">
    <source>
        <dbReference type="Proteomes" id="UP000825935"/>
    </source>
</evidence>
<gene>
    <name evidence="2" type="ORF">KP509_39G019800</name>
</gene>
<evidence type="ECO:0000313" key="2">
    <source>
        <dbReference type="EMBL" id="KAH7276736.1"/>
    </source>
</evidence>
<feature type="signal peptide" evidence="1">
    <location>
        <begin position="1"/>
        <end position="18"/>
    </location>
</feature>
<comment type="caution">
    <text evidence="2">The sequence shown here is derived from an EMBL/GenBank/DDBJ whole genome shotgun (WGS) entry which is preliminary data.</text>
</comment>
<protein>
    <submittedName>
        <fullName evidence="2">Uncharacterized protein</fullName>
    </submittedName>
</protein>
<name>A0A8T2PZC4_CERRI</name>
<dbReference type="AlphaFoldDB" id="A0A8T2PZC4"/>
<proteinExistence type="predicted"/>
<keyword evidence="3" id="KW-1185">Reference proteome</keyword>
<organism evidence="2 3">
    <name type="scientific">Ceratopteris richardii</name>
    <name type="common">Triangle waterfern</name>
    <dbReference type="NCBI Taxonomy" id="49495"/>
    <lineage>
        <taxon>Eukaryota</taxon>
        <taxon>Viridiplantae</taxon>
        <taxon>Streptophyta</taxon>
        <taxon>Embryophyta</taxon>
        <taxon>Tracheophyta</taxon>
        <taxon>Polypodiopsida</taxon>
        <taxon>Polypodiidae</taxon>
        <taxon>Polypodiales</taxon>
        <taxon>Pteridineae</taxon>
        <taxon>Pteridaceae</taxon>
        <taxon>Parkerioideae</taxon>
        <taxon>Ceratopteris</taxon>
    </lineage>
</organism>